<dbReference type="GO" id="GO:0008446">
    <property type="term" value="F:GDP-mannose 4,6-dehydratase activity"/>
    <property type="evidence" value="ECO:0007669"/>
    <property type="project" value="UniProtKB-EC"/>
</dbReference>
<protein>
    <recommendedName>
        <fullName evidence="4">GDP-mannose 4,6-dehydratase</fullName>
        <ecNumber evidence="4">4.2.1.47</ecNumber>
    </recommendedName>
</protein>
<dbReference type="Gene3D" id="3.40.50.720">
    <property type="entry name" value="NAD(P)-binding Rossmann-like Domain"/>
    <property type="match status" value="1"/>
</dbReference>
<dbReference type="InterPro" id="IPR016040">
    <property type="entry name" value="NAD(P)-bd_dom"/>
</dbReference>
<evidence type="ECO:0000259" key="7">
    <source>
        <dbReference type="Pfam" id="PF16363"/>
    </source>
</evidence>
<evidence type="ECO:0000313" key="8">
    <source>
        <dbReference type="EMBL" id="RYU09604.1"/>
    </source>
</evidence>
<gene>
    <name evidence="8" type="ORF">ETU37_21465</name>
</gene>
<comment type="function">
    <text evidence="6">Catalyzes the conversion of GDP-D-mannose to GDP-4-dehydro-6-deoxy-D-mannose.</text>
</comment>
<dbReference type="InterPro" id="IPR036291">
    <property type="entry name" value="NAD(P)-bd_dom_sf"/>
</dbReference>
<evidence type="ECO:0000256" key="2">
    <source>
        <dbReference type="ARBA" id="ARBA00001937"/>
    </source>
</evidence>
<comment type="caution">
    <text evidence="8">The sequence shown here is derived from an EMBL/GenBank/DDBJ whole genome shotgun (WGS) entry which is preliminary data.</text>
</comment>
<evidence type="ECO:0000256" key="6">
    <source>
        <dbReference type="ARBA" id="ARBA00059383"/>
    </source>
</evidence>
<organism evidence="8 9">
    <name type="scientific">Nocardioides iriomotensis</name>
    <dbReference type="NCBI Taxonomy" id="715784"/>
    <lineage>
        <taxon>Bacteria</taxon>
        <taxon>Bacillati</taxon>
        <taxon>Actinomycetota</taxon>
        <taxon>Actinomycetes</taxon>
        <taxon>Propionibacteriales</taxon>
        <taxon>Nocardioidaceae</taxon>
        <taxon>Nocardioides</taxon>
    </lineage>
</organism>
<dbReference type="AlphaFoldDB" id="A0A4Q5IUJ8"/>
<dbReference type="GO" id="GO:0042351">
    <property type="term" value="P:'de novo' GDP-L-fucose biosynthetic process"/>
    <property type="evidence" value="ECO:0007669"/>
    <property type="project" value="TreeGrafter"/>
</dbReference>
<comment type="cofactor">
    <cofactor evidence="2">
        <name>NADP(+)</name>
        <dbReference type="ChEBI" id="CHEBI:58349"/>
    </cofactor>
</comment>
<reference evidence="8 9" key="1">
    <citation type="submission" date="2019-01" db="EMBL/GenBank/DDBJ databases">
        <title>Nocardioides guangzhouensis sp. nov., an actinobacterium isolated from soil.</title>
        <authorList>
            <person name="Fu Y."/>
            <person name="Cai Y."/>
            <person name="Lin Z."/>
            <person name="Chen P."/>
        </authorList>
    </citation>
    <scope>NUCLEOTIDE SEQUENCE [LARGE SCALE GENOMIC DNA]</scope>
    <source>
        <strain evidence="8 9">NBRC 105384</strain>
    </source>
</reference>
<dbReference type="OrthoDB" id="9779041at2"/>
<dbReference type="PANTHER" id="PTHR43715">
    <property type="entry name" value="GDP-MANNOSE 4,6-DEHYDRATASE"/>
    <property type="match status" value="1"/>
</dbReference>
<dbReference type="RefSeq" id="WP_129989369.1">
    <property type="nucleotide sequence ID" value="NZ_SDPU01000035.1"/>
</dbReference>
<sequence length="351" mass="38117">MLSSSPAHRAPANGPLGWLNSCRSRRVVVTSGRHRALITGVLGQDGWYLARRLADAGHEVHGTDRHAERVNTRHDDLPGVQLHHADLVDERAMGHLVQELEPTHIFNLAGSTSVARSWSHPAESAEVLGVGAVRLLAAAWDLHAHGHPVRFLQASSAEIFGDPPVSPQNEDTPIAPVTPYGAAKAFAHSMVGVYRRRGLFASTAILYNHESPRRPESFVAAKIARGVAEIAAGQREKLTLGNIDAARDWGFAPDYVDAMCRIIDAPAAGDHVVATGEARSVRDFVAAAFRMVGIEDWERRVEIDRSLFRPADPLSLVGDATKLRSLGWRPTVTFEGVVEALMTAQIQHLSV</sequence>
<dbReference type="Pfam" id="PF16363">
    <property type="entry name" value="GDP_Man_Dehyd"/>
    <property type="match status" value="1"/>
</dbReference>
<dbReference type="SUPFAM" id="SSF51735">
    <property type="entry name" value="NAD(P)-binding Rossmann-fold domains"/>
    <property type="match status" value="1"/>
</dbReference>
<dbReference type="CDD" id="cd05260">
    <property type="entry name" value="GDP_MD_SDR_e"/>
    <property type="match status" value="1"/>
</dbReference>
<dbReference type="EC" id="4.2.1.47" evidence="4"/>
<comment type="similarity">
    <text evidence="3">Belongs to the NAD(P)-dependent epimerase/dehydratase family. GDP-mannose 4,6-dehydratase subfamily.</text>
</comment>
<comment type="catalytic activity">
    <reaction evidence="1">
        <text>GDP-alpha-D-mannose = GDP-4-dehydro-alpha-D-rhamnose + H2O</text>
        <dbReference type="Rhea" id="RHEA:23820"/>
        <dbReference type="ChEBI" id="CHEBI:15377"/>
        <dbReference type="ChEBI" id="CHEBI:57527"/>
        <dbReference type="ChEBI" id="CHEBI:57964"/>
        <dbReference type="EC" id="4.2.1.47"/>
    </reaction>
</comment>
<keyword evidence="9" id="KW-1185">Reference proteome</keyword>
<evidence type="ECO:0000256" key="3">
    <source>
        <dbReference type="ARBA" id="ARBA00009263"/>
    </source>
</evidence>
<evidence type="ECO:0000256" key="1">
    <source>
        <dbReference type="ARBA" id="ARBA00000188"/>
    </source>
</evidence>
<accession>A0A4Q5IUJ8</accession>
<keyword evidence="5" id="KW-0456">Lyase</keyword>
<dbReference type="InterPro" id="IPR006368">
    <property type="entry name" value="GDP_Man_deHydtase"/>
</dbReference>
<dbReference type="Proteomes" id="UP000291189">
    <property type="component" value="Unassembled WGS sequence"/>
</dbReference>
<dbReference type="PANTHER" id="PTHR43715:SF1">
    <property type="entry name" value="GDP-MANNOSE 4,6 DEHYDRATASE"/>
    <property type="match status" value="1"/>
</dbReference>
<dbReference type="EMBL" id="SDPU01000035">
    <property type="protein sequence ID" value="RYU09604.1"/>
    <property type="molecule type" value="Genomic_DNA"/>
</dbReference>
<name>A0A4Q5IUJ8_9ACTN</name>
<evidence type="ECO:0000313" key="9">
    <source>
        <dbReference type="Proteomes" id="UP000291189"/>
    </source>
</evidence>
<dbReference type="FunFam" id="3.40.50.720:FF:000924">
    <property type="entry name" value="GDP-mannose 4,6 dehydratase"/>
    <property type="match status" value="1"/>
</dbReference>
<dbReference type="Gene3D" id="3.90.25.10">
    <property type="entry name" value="UDP-galactose 4-epimerase, domain 1"/>
    <property type="match status" value="1"/>
</dbReference>
<feature type="domain" description="NAD(P)-binding" evidence="7">
    <location>
        <begin position="37"/>
        <end position="339"/>
    </location>
</feature>
<evidence type="ECO:0000256" key="4">
    <source>
        <dbReference type="ARBA" id="ARBA00011989"/>
    </source>
</evidence>
<evidence type="ECO:0000256" key="5">
    <source>
        <dbReference type="ARBA" id="ARBA00023239"/>
    </source>
</evidence>
<proteinExistence type="inferred from homology"/>